<evidence type="ECO:0000256" key="2">
    <source>
        <dbReference type="ARBA" id="ARBA00022705"/>
    </source>
</evidence>
<dbReference type="Pfam" id="PF00772">
    <property type="entry name" value="DnaB"/>
    <property type="match status" value="1"/>
</dbReference>
<dbReference type="GO" id="GO:0003677">
    <property type="term" value="F:DNA binding"/>
    <property type="evidence" value="ECO:0007669"/>
    <property type="project" value="UniProtKB-KW"/>
</dbReference>
<dbReference type="GO" id="GO:1990077">
    <property type="term" value="C:primosome complex"/>
    <property type="evidence" value="ECO:0007669"/>
    <property type="project" value="UniProtKB-KW"/>
</dbReference>
<dbReference type="InterPro" id="IPR036185">
    <property type="entry name" value="DNA_heli_DnaB-like_N_sf"/>
</dbReference>
<proteinExistence type="predicted"/>
<keyword evidence="3" id="KW-0238">DNA-binding</keyword>
<reference evidence="5 6" key="1">
    <citation type="submission" date="2020-08" db="EMBL/GenBank/DDBJ databases">
        <title>Functional genomics of gut bacteria from endangered species of beetles.</title>
        <authorList>
            <person name="Carlos-Shanley C."/>
        </authorList>
    </citation>
    <scope>NUCLEOTIDE SEQUENCE [LARGE SCALE GENOMIC DNA]</scope>
    <source>
        <strain evidence="5 6">S00179</strain>
    </source>
</reference>
<feature type="domain" description="DNA helicase DnaB-like N-terminal" evidence="4">
    <location>
        <begin position="18"/>
        <end position="99"/>
    </location>
</feature>
<keyword evidence="1" id="KW-0639">Primosome</keyword>
<name>A0A7W7KRI0_PSENT</name>
<dbReference type="EMBL" id="JACHLI010000044">
    <property type="protein sequence ID" value="MBB4867640.1"/>
    <property type="molecule type" value="Genomic_DNA"/>
</dbReference>
<keyword evidence="2" id="KW-0235">DNA replication</keyword>
<evidence type="ECO:0000259" key="4">
    <source>
        <dbReference type="Pfam" id="PF00772"/>
    </source>
</evidence>
<dbReference type="AlphaFoldDB" id="A0A7W7KRI0"/>
<evidence type="ECO:0000256" key="3">
    <source>
        <dbReference type="ARBA" id="ARBA00023125"/>
    </source>
</evidence>
<accession>A0A7W7KRI0</accession>
<protein>
    <recommendedName>
        <fullName evidence="4">DNA helicase DnaB-like N-terminal domain-containing protein</fullName>
    </recommendedName>
</protein>
<evidence type="ECO:0000256" key="1">
    <source>
        <dbReference type="ARBA" id="ARBA00022515"/>
    </source>
</evidence>
<gene>
    <name evidence="5" type="ORF">HNP46_006559</name>
</gene>
<comment type="caution">
    <text evidence="5">The sequence shown here is derived from an EMBL/GenBank/DDBJ whole genome shotgun (WGS) entry which is preliminary data.</text>
</comment>
<organism evidence="5 6">
    <name type="scientific">Pseudomonas nitroreducens</name>
    <dbReference type="NCBI Taxonomy" id="46680"/>
    <lineage>
        <taxon>Bacteria</taxon>
        <taxon>Pseudomonadati</taxon>
        <taxon>Pseudomonadota</taxon>
        <taxon>Gammaproteobacteria</taxon>
        <taxon>Pseudomonadales</taxon>
        <taxon>Pseudomonadaceae</taxon>
        <taxon>Pseudomonas</taxon>
    </lineage>
</organism>
<evidence type="ECO:0000313" key="6">
    <source>
        <dbReference type="Proteomes" id="UP000566995"/>
    </source>
</evidence>
<dbReference type="InterPro" id="IPR007693">
    <property type="entry name" value="DNA_helicase_DnaB-like_N"/>
</dbReference>
<dbReference type="InterPro" id="IPR016136">
    <property type="entry name" value="DNA_helicase_N/primase_C"/>
</dbReference>
<dbReference type="GO" id="GO:0005524">
    <property type="term" value="F:ATP binding"/>
    <property type="evidence" value="ECO:0007669"/>
    <property type="project" value="InterPro"/>
</dbReference>
<dbReference type="GO" id="GO:0003678">
    <property type="term" value="F:DNA helicase activity"/>
    <property type="evidence" value="ECO:0007669"/>
    <property type="project" value="InterPro"/>
</dbReference>
<sequence>MDTDNSLDSAFEVTAALVEKHLLGYLMIDNAPWWDVAPDLNPSDFGGYVNCRIYLAIEELMSSGLPVNVIALFERLGGDELYQEAGGVRLLAQMSKNTCVCRDQVTALTHLVHGFGLLRACLGRKHQGQAVCSLLAAKAHGWPHGDSWVVTIDDLVREKQDIPVELLGQRVCYVFGERAVGSLSE</sequence>
<evidence type="ECO:0000313" key="5">
    <source>
        <dbReference type="EMBL" id="MBB4867640.1"/>
    </source>
</evidence>
<dbReference type="SUPFAM" id="SSF48024">
    <property type="entry name" value="N-terminal domain of DnaB helicase"/>
    <property type="match status" value="1"/>
</dbReference>
<dbReference type="GO" id="GO:0006269">
    <property type="term" value="P:DNA replication, synthesis of primer"/>
    <property type="evidence" value="ECO:0007669"/>
    <property type="project" value="UniProtKB-KW"/>
</dbReference>
<dbReference type="Proteomes" id="UP000566995">
    <property type="component" value="Unassembled WGS sequence"/>
</dbReference>
<dbReference type="RefSeq" id="WP_184597379.1">
    <property type="nucleotide sequence ID" value="NZ_JACHLI010000044.1"/>
</dbReference>
<dbReference type="Gene3D" id="1.10.860.10">
    <property type="entry name" value="DNAb Helicase, Chain A"/>
    <property type="match status" value="1"/>
</dbReference>